<sequence>MLEIDMEYRKGVLFIRLIGELIESTIPVLEQEVTHIMKDYGIGNIVFNVEGLEVIDMKGINALLKHYELAKDSHGKVMLCGLKNDLVKHRIENSHLLNYMYETSDELTALSYMSY</sequence>
<dbReference type="Pfam" id="PF01740">
    <property type="entry name" value="STAS"/>
    <property type="match status" value="1"/>
</dbReference>
<dbReference type="SUPFAM" id="SSF52091">
    <property type="entry name" value="SpoIIaa-like"/>
    <property type="match status" value="1"/>
</dbReference>
<dbReference type="Proteomes" id="UP000824087">
    <property type="component" value="Unassembled WGS sequence"/>
</dbReference>
<dbReference type="InterPro" id="IPR002645">
    <property type="entry name" value="STAS_dom"/>
</dbReference>
<reference evidence="2" key="1">
    <citation type="submission" date="2020-10" db="EMBL/GenBank/DDBJ databases">
        <authorList>
            <person name="Gilroy R."/>
        </authorList>
    </citation>
    <scope>NUCLEOTIDE SEQUENCE</scope>
    <source>
        <strain evidence="2">CHK197-8231</strain>
    </source>
</reference>
<evidence type="ECO:0000313" key="3">
    <source>
        <dbReference type="Proteomes" id="UP000824087"/>
    </source>
</evidence>
<dbReference type="AlphaFoldDB" id="A0A9D1HTX0"/>
<evidence type="ECO:0000259" key="1">
    <source>
        <dbReference type="PROSITE" id="PS50801"/>
    </source>
</evidence>
<feature type="domain" description="STAS" evidence="1">
    <location>
        <begin position="2"/>
        <end position="115"/>
    </location>
</feature>
<accession>A0A9D1HTX0</accession>
<evidence type="ECO:0000313" key="2">
    <source>
        <dbReference type="EMBL" id="HIU22483.1"/>
    </source>
</evidence>
<dbReference type="PROSITE" id="PS50801">
    <property type="entry name" value="STAS"/>
    <property type="match status" value="1"/>
</dbReference>
<organism evidence="2 3">
    <name type="scientific">Candidatus Fimihabitans intestinipullorum</name>
    <dbReference type="NCBI Taxonomy" id="2840820"/>
    <lineage>
        <taxon>Bacteria</taxon>
        <taxon>Bacillati</taxon>
        <taxon>Mycoplasmatota</taxon>
        <taxon>Mycoplasmatota incertae sedis</taxon>
        <taxon>Candidatus Fimihabitans</taxon>
    </lineage>
</organism>
<proteinExistence type="predicted"/>
<dbReference type="InterPro" id="IPR036513">
    <property type="entry name" value="STAS_dom_sf"/>
</dbReference>
<comment type="caution">
    <text evidence="2">The sequence shown here is derived from an EMBL/GenBank/DDBJ whole genome shotgun (WGS) entry which is preliminary data.</text>
</comment>
<reference evidence="2" key="2">
    <citation type="journal article" date="2021" name="PeerJ">
        <title>Extensive microbial diversity within the chicken gut microbiome revealed by metagenomics and culture.</title>
        <authorList>
            <person name="Gilroy R."/>
            <person name="Ravi A."/>
            <person name="Getino M."/>
            <person name="Pursley I."/>
            <person name="Horton D.L."/>
            <person name="Alikhan N.F."/>
            <person name="Baker D."/>
            <person name="Gharbi K."/>
            <person name="Hall N."/>
            <person name="Watson M."/>
            <person name="Adriaenssens E.M."/>
            <person name="Foster-Nyarko E."/>
            <person name="Jarju S."/>
            <person name="Secka A."/>
            <person name="Antonio M."/>
            <person name="Oren A."/>
            <person name="Chaudhuri R.R."/>
            <person name="La Ragione R."/>
            <person name="Hildebrand F."/>
            <person name="Pallen M.J."/>
        </authorList>
    </citation>
    <scope>NUCLEOTIDE SEQUENCE</scope>
    <source>
        <strain evidence="2">CHK197-8231</strain>
    </source>
</reference>
<dbReference type="CDD" id="cd07043">
    <property type="entry name" value="STAS_anti-anti-sigma_factors"/>
    <property type="match status" value="1"/>
</dbReference>
<protein>
    <submittedName>
        <fullName evidence="2">STAS domain-containing protein</fullName>
    </submittedName>
</protein>
<gene>
    <name evidence="2" type="ORF">IAD49_02755</name>
</gene>
<name>A0A9D1HTX0_9BACT</name>
<dbReference type="Gene3D" id="3.30.750.24">
    <property type="entry name" value="STAS domain"/>
    <property type="match status" value="1"/>
</dbReference>
<dbReference type="EMBL" id="DVML01000016">
    <property type="protein sequence ID" value="HIU22483.1"/>
    <property type="molecule type" value="Genomic_DNA"/>
</dbReference>